<sequence length="110" mass="12787">MGTILSLQDYHLWAHRVSQDWWLHIVQHTCNDKQWLDGFFMTQATFWDLLQQLQPHLEWQDAGMCLALPTDTWLALVMLKLAMLISLQCLGHLFSVEENITASIDAFLGM</sequence>
<gene>
    <name evidence="1" type="ORF">Y1Q_0011283</name>
</gene>
<keyword evidence="2" id="KW-1185">Reference proteome</keyword>
<dbReference type="AlphaFoldDB" id="A0A151N8P0"/>
<accession>A0A151N8P0</accession>
<evidence type="ECO:0000313" key="1">
    <source>
        <dbReference type="EMBL" id="KYO32959.1"/>
    </source>
</evidence>
<evidence type="ECO:0000313" key="2">
    <source>
        <dbReference type="Proteomes" id="UP000050525"/>
    </source>
</evidence>
<reference evidence="1 2" key="1">
    <citation type="journal article" date="2012" name="Genome Biol.">
        <title>Sequencing three crocodilian genomes to illuminate the evolution of archosaurs and amniotes.</title>
        <authorList>
            <person name="St John J.A."/>
            <person name="Braun E.L."/>
            <person name="Isberg S.R."/>
            <person name="Miles L.G."/>
            <person name="Chong A.Y."/>
            <person name="Gongora J."/>
            <person name="Dalzell P."/>
            <person name="Moran C."/>
            <person name="Bed'hom B."/>
            <person name="Abzhanov A."/>
            <person name="Burgess S.C."/>
            <person name="Cooksey A.M."/>
            <person name="Castoe T.A."/>
            <person name="Crawford N.G."/>
            <person name="Densmore L.D."/>
            <person name="Drew J.C."/>
            <person name="Edwards S.V."/>
            <person name="Faircloth B.C."/>
            <person name="Fujita M.K."/>
            <person name="Greenwold M.J."/>
            <person name="Hoffmann F.G."/>
            <person name="Howard J.M."/>
            <person name="Iguchi T."/>
            <person name="Janes D.E."/>
            <person name="Khan S.Y."/>
            <person name="Kohno S."/>
            <person name="de Koning A.J."/>
            <person name="Lance S.L."/>
            <person name="McCarthy F.M."/>
            <person name="McCormack J.E."/>
            <person name="Merchant M.E."/>
            <person name="Peterson D.G."/>
            <person name="Pollock D.D."/>
            <person name="Pourmand N."/>
            <person name="Raney B.J."/>
            <person name="Roessler K.A."/>
            <person name="Sanford J.R."/>
            <person name="Sawyer R.H."/>
            <person name="Schmidt C.J."/>
            <person name="Triplett E.W."/>
            <person name="Tuberville T.D."/>
            <person name="Venegas-Anaya M."/>
            <person name="Howard J.T."/>
            <person name="Jarvis E.D."/>
            <person name="Guillette L.J.Jr."/>
            <person name="Glenn T.C."/>
            <person name="Green R.E."/>
            <person name="Ray D.A."/>
        </authorList>
    </citation>
    <scope>NUCLEOTIDE SEQUENCE [LARGE SCALE GENOMIC DNA]</scope>
    <source>
        <strain evidence="1">KSC_2009_1</strain>
    </source>
</reference>
<dbReference type="EMBL" id="AKHW03003826">
    <property type="protein sequence ID" value="KYO32959.1"/>
    <property type="molecule type" value="Genomic_DNA"/>
</dbReference>
<comment type="caution">
    <text evidence="1">The sequence shown here is derived from an EMBL/GenBank/DDBJ whole genome shotgun (WGS) entry which is preliminary data.</text>
</comment>
<protein>
    <submittedName>
        <fullName evidence="1">Uncharacterized protein</fullName>
    </submittedName>
</protein>
<proteinExistence type="predicted"/>
<dbReference type="Proteomes" id="UP000050525">
    <property type="component" value="Unassembled WGS sequence"/>
</dbReference>
<organism evidence="1 2">
    <name type="scientific">Alligator mississippiensis</name>
    <name type="common">American alligator</name>
    <dbReference type="NCBI Taxonomy" id="8496"/>
    <lineage>
        <taxon>Eukaryota</taxon>
        <taxon>Metazoa</taxon>
        <taxon>Chordata</taxon>
        <taxon>Craniata</taxon>
        <taxon>Vertebrata</taxon>
        <taxon>Euteleostomi</taxon>
        <taxon>Archelosauria</taxon>
        <taxon>Archosauria</taxon>
        <taxon>Crocodylia</taxon>
        <taxon>Alligatoridae</taxon>
        <taxon>Alligatorinae</taxon>
        <taxon>Alligator</taxon>
    </lineage>
</organism>
<name>A0A151N8P0_ALLMI</name>